<comment type="caution">
    <text evidence="2">The sequence shown here is derived from an EMBL/GenBank/DDBJ whole genome shotgun (WGS) entry which is preliminary data.</text>
</comment>
<organism evidence="2 3">
    <name type="scientific">Epilithonimonas pallida</name>
    <dbReference type="NCBI Taxonomy" id="373671"/>
    <lineage>
        <taxon>Bacteria</taxon>
        <taxon>Pseudomonadati</taxon>
        <taxon>Bacteroidota</taxon>
        <taxon>Flavobacteriia</taxon>
        <taxon>Flavobacteriales</taxon>
        <taxon>Weeksellaceae</taxon>
        <taxon>Chryseobacterium group</taxon>
        <taxon>Epilithonimonas</taxon>
    </lineage>
</organism>
<dbReference type="RefSeq" id="WP_283415935.1">
    <property type="nucleotide sequence ID" value="NZ_FXUO01000002.1"/>
</dbReference>
<evidence type="ECO:0000313" key="2">
    <source>
        <dbReference type="EMBL" id="SMP90837.1"/>
    </source>
</evidence>
<gene>
    <name evidence="2" type="ORF">SAMN05421679_102451</name>
</gene>
<feature type="transmembrane region" description="Helical" evidence="1">
    <location>
        <begin position="7"/>
        <end position="30"/>
    </location>
</feature>
<proteinExistence type="predicted"/>
<dbReference type="Proteomes" id="UP001158050">
    <property type="component" value="Unassembled WGS sequence"/>
</dbReference>
<evidence type="ECO:0008006" key="4">
    <source>
        <dbReference type="Google" id="ProtNLM"/>
    </source>
</evidence>
<sequence>MKKTLKISLIILGSFLALILIINIGFSLWLKYKLPDYLKNKTPYQITYQSLNVEILSGGISANQIKIKTKQPNNLETIALEGSLGILNISRLGVIELLKNNRIEASSIKLVKPDLRVRLAKPKAGKSGKDPIPFMINNIEIDHGNIGVKRSDETQLFSAKDLNLNVKNLSLNQDPDELPFALDSYNITAKDFFFRLDQIYSITSSDIKTDNGKLEIDDFEMKSLVDFKNWEQSFRSQKSLFGIKSKKLTFDELVFSKTKLSLKNAQIKDPEFVIQNRDNKVVKTSKKKSRFDLNFENFDIINGKLSILKSNGKKTLSIAKFDANIKSFLMNEETSKNKLPFSYQDYKISGNQFFYDAGQYYTVDLSSFDVTSKSIDLKDFNLNPKVSRAEFVRMIPMENDLFDISVNRVQLSGLRWKFENDQPDILLKNARLTNVDANIFRSKIPRDNPKEKLLYSKLLRTIKFPLVVENLDLVQSKLVYEEDKPDSNGPGKVIFTNFNMNVKNLNSNKKKGANTNVPIVINCKFMDASPMKVNWNFDTANMRDNFTIGGYINNLPANDINPFIKPYMNITATGTITSLNFDFKGNNDIMNGKFRITHKDLKVNILDKDTKEKKKFLSAVANLVVKKDSKKFPESVDIYVERNKQRSFFNFYWKGIEDGLKKTLLVVKID</sequence>
<accession>A0ABY1R294</accession>
<protein>
    <recommendedName>
        <fullName evidence="4">DUF748 domain-containing protein</fullName>
    </recommendedName>
</protein>
<dbReference type="EMBL" id="FXUO01000002">
    <property type="protein sequence ID" value="SMP90837.1"/>
    <property type="molecule type" value="Genomic_DNA"/>
</dbReference>
<keyword evidence="1" id="KW-0472">Membrane</keyword>
<keyword evidence="1" id="KW-0812">Transmembrane</keyword>
<evidence type="ECO:0000256" key="1">
    <source>
        <dbReference type="SAM" id="Phobius"/>
    </source>
</evidence>
<keyword evidence="1" id="KW-1133">Transmembrane helix</keyword>
<reference evidence="2 3" key="1">
    <citation type="submission" date="2017-05" db="EMBL/GenBank/DDBJ databases">
        <authorList>
            <person name="Varghese N."/>
            <person name="Submissions S."/>
        </authorList>
    </citation>
    <scope>NUCLEOTIDE SEQUENCE [LARGE SCALE GENOMIC DNA]</scope>
    <source>
        <strain evidence="2 3">DSM 18015</strain>
    </source>
</reference>
<evidence type="ECO:0000313" key="3">
    <source>
        <dbReference type="Proteomes" id="UP001158050"/>
    </source>
</evidence>
<name>A0ABY1R294_9FLAO</name>
<keyword evidence="3" id="KW-1185">Reference proteome</keyword>